<organism evidence="3 4">
    <name type="scientific">Eiseniibacteriota bacterium</name>
    <dbReference type="NCBI Taxonomy" id="2212470"/>
    <lineage>
        <taxon>Bacteria</taxon>
        <taxon>Candidatus Eiseniibacteriota</taxon>
    </lineage>
</organism>
<evidence type="ECO:0000313" key="4">
    <source>
        <dbReference type="Proteomes" id="UP000320184"/>
    </source>
</evidence>
<feature type="region of interest" description="Disordered" evidence="1">
    <location>
        <begin position="521"/>
        <end position="543"/>
    </location>
</feature>
<dbReference type="InterPro" id="IPR007484">
    <property type="entry name" value="Peptidase_M28"/>
</dbReference>
<dbReference type="Proteomes" id="UP000320184">
    <property type="component" value="Unassembled WGS sequence"/>
</dbReference>
<dbReference type="AlphaFoldDB" id="A0A538SR00"/>
<dbReference type="EMBL" id="VBOT01000008">
    <property type="protein sequence ID" value="TMQ53805.1"/>
    <property type="molecule type" value="Genomic_DNA"/>
</dbReference>
<reference evidence="3 4" key="1">
    <citation type="journal article" date="2019" name="Nat. Microbiol.">
        <title>Mediterranean grassland soil C-N compound turnover is dependent on rainfall and depth, and is mediated by genomically divergent microorganisms.</title>
        <authorList>
            <person name="Diamond S."/>
            <person name="Andeer P.F."/>
            <person name="Li Z."/>
            <person name="Crits-Christoph A."/>
            <person name="Burstein D."/>
            <person name="Anantharaman K."/>
            <person name="Lane K.R."/>
            <person name="Thomas B.C."/>
            <person name="Pan C."/>
            <person name="Northen T.R."/>
            <person name="Banfield J.F."/>
        </authorList>
    </citation>
    <scope>NUCLEOTIDE SEQUENCE [LARGE SCALE GENOMIC DNA]</scope>
    <source>
        <strain evidence="3">WS_3</strain>
    </source>
</reference>
<dbReference type="Pfam" id="PF04389">
    <property type="entry name" value="Peptidase_M28"/>
    <property type="match status" value="1"/>
</dbReference>
<evidence type="ECO:0000259" key="2">
    <source>
        <dbReference type="Pfam" id="PF04389"/>
    </source>
</evidence>
<accession>A0A538SR00</accession>
<evidence type="ECO:0000256" key="1">
    <source>
        <dbReference type="SAM" id="MobiDB-lite"/>
    </source>
</evidence>
<dbReference type="SUPFAM" id="SSF53187">
    <property type="entry name" value="Zn-dependent exopeptidases"/>
    <property type="match status" value="1"/>
</dbReference>
<sequence length="647" mass="71723">MFHALLEAVRREASGERALESVRDLTRFHRVQASPGYDEAARWIVAKLESLGLEVEVERVPGDGRTRFLGQLMPEGWECERASATLIDDGRRERLCDYDEQRLSLILRSAPARGRYRLVALEDGGDERDYEGLDVAGAVVLSRASPHRVHALAVLERGAAGLLHDGRRLLPPVRDRFDAPDALTYTSFWWGGDGPRGWGFVVSPRVGARLRERLRLGARLELEVEIESRQFPTEIPLISGLIRGEREGEVLGVAHLCHPQPSANDNASGAAALLESARVLQRLKKPGVLPGGLTLRFLWVPELTGTHAWFGRDPARAGRVHAALNLDMVGEDQERCGSTFLVEHPPCFAASFAEELLSRIRAAAVDWVTSYSGPGHYSLARMAEVPYSGGSDHAVLNDPQIGVPCPMLIQWPDRFYHSSHDTPDKCDPRSLALAVRCAATYAGFLASAGDGERRWLLEAVGRGSRRRLLEALDRPSPARELERERVRYASAVASLARLGAERSDMERELRALEAFAGREATGRARLAEPPKPGAGPARPCRRQRSPLDHLRHLLEGWEAQPLEERERFHRLEAETPEAGRIFELAWFACDGRRTLDEIATLVWIESGCHEPRGIAEFFDWTARLGLSGWATAEEAAWSTSAPDTATP</sequence>
<feature type="domain" description="Peptidase M28" evidence="2">
    <location>
        <begin position="245"/>
        <end position="439"/>
    </location>
</feature>
<comment type="caution">
    <text evidence="3">The sequence shown here is derived from an EMBL/GenBank/DDBJ whole genome shotgun (WGS) entry which is preliminary data.</text>
</comment>
<gene>
    <name evidence="3" type="ORF">E6K73_00740</name>
</gene>
<name>A0A538SR00_UNCEI</name>
<dbReference type="Gene3D" id="3.40.630.10">
    <property type="entry name" value="Zn peptidases"/>
    <property type="match status" value="2"/>
</dbReference>
<proteinExistence type="predicted"/>
<evidence type="ECO:0000313" key="3">
    <source>
        <dbReference type="EMBL" id="TMQ53805.1"/>
    </source>
</evidence>
<protein>
    <submittedName>
        <fullName evidence="3">DUF4910 domain-containing protein</fullName>
    </submittedName>
</protein>